<dbReference type="EMBL" id="PYBV01000048">
    <property type="protein sequence ID" value="PYC64830.1"/>
    <property type="molecule type" value="Genomic_DNA"/>
</dbReference>
<dbReference type="SUPFAM" id="SSF54427">
    <property type="entry name" value="NTF2-like"/>
    <property type="match status" value="1"/>
</dbReference>
<organism evidence="2 3">
    <name type="scientific">Micromonospora arborensis</name>
    <dbReference type="NCBI Taxonomy" id="2116518"/>
    <lineage>
        <taxon>Bacteria</taxon>
        <taxon>Bacillati</taxon>
        <taxon>Actinomycetota</taxon>
        <taxon>Actinomycetes</taxon>
        <taxon>Micromonosporales</taxon>
        <taxon>Micromonosporaceae</taxon>
        <taxon>Micromonospora</taxon>
    </lineage>
</organism>
<protein>
    <submittedName>
        <fullName evidence="2">Hydroxylacyl-CoA dehydrogenase</fullName>
    </submittedName>
</protein>
<dbReference type="Proteomes" id="UP000248333">
    <property type="component" value="Unassembled WGS sequence"/>
</dbReference>
<evidence type="ECO:0000313" key="2">
    <source>
        <dbReference type="EMBL" id="PYC64830.1"/>
    </source>
</evidence>
<sequence length="150" mass="16681">MTVQVENVVDRTAFARVYAEVQQFYARHMYLLDSGAAREWAETFTPDGVFAAPSAPQPIVGRAALTAGVEQAHAELRDKGEQHRHLLLSVDVAPQQDGSLVVRSYAQIIATPRGGAPRLHLMCVTRDLLVRDADGRLLVRHRRVTRDDRA</sequence>
<accession>A0A318NLF8</accession>
<gene>
    <name evidence="2" type="ORF">C7C45_29735</name>
</gene>
<proteinExistence type="predicted"/>
<dbReference type="InterPro" id="IPR032710">
    <property type="entry name" value="NTF2-like_dom_sf"/>
</dbReference>
<dbReference type="OrthoDB" id="9130903at2"/>
<dbReference type="CDD" id="cd00531">
    <property type="entry name" value="NTF2_like"/>
    <property type="match status" value="1"/>
</dbReference>
<evidence type="ECO:0000259" key="1">
    <source>
        <dbReference type="Pfam" id="PF13577"/>
    </source>
</evidence>
<dbReference type="AlphaFoldDB" id="A0A318NLF8"/>
<reference evidence="2 3" key="1">
    <citation type="submission" date="2018-03" db="EMBL/GenBank/DDBJ databases">
        <title>Bioinformatic expansion and discovery of thiopeptide antibiotics.</title>
        <authorList>
            <person name="Schwalen C.J."/>
            <person name="Hudson G.A."/>
            <person name="Mitchell D.A."/>
        </authorList>
    </citation>
    <scope>NUCLEOTIDE SEQUENCE [LARGE SCALE GENOMIC DNA]</scope>
    <source>
        <strain evidence="2 3">NRRL 8041</strain>
    </source>
</reference>
<dbReference type="InterPro" id="IPR037401">
    <property type="entry name" value="SnoaL-like"/>
</dbReference>
<dbReference type="Gene3D" id="3.10.450.50">
    <property type="match status" value="1"/>
</dbReference>
<comment type="caution">
    <text evidence="2">The sequence shown here is derived from an EMBL/GenBank/DDBJ whole genome shotgun (WGS) entry which is preliminary data.</text>
</comment>
<dbReference type="Pfam" id="PF13577">
    <property type="entry name" value="SnoaL_4"/>
    <property type="match status" value="1"/>
</dbReference>
<keyword evidence="3" id="KW-1185">Reference proteome</keyword>
<feature type="domain" description="SnoaL-like" evidence="1">
    <location>
        <begin position="18"/>
        <end position="143"/>
    </location>
</feature>
<dbReference type="RefSeq" id="WP_110567657.1">
    <property type="nucleotide sequence ID" value="NZ_PYBV01000048.1"/>
</dbReference>
<name>A0A318NLF8_9ACTN</name>
<evidence type="ECO:0000313" key="3">
    <source>
        <dbReference type="Proteomes" id="UP000248333"/>
    </source>
</evidence>